<sequence>MKKILLALLLAIAAVTGTFAQKSVQFGVKAGANVSTFKEYGAKMRPGFYAGGYADFRINKSLHLQPELLYSTYGQTRSIPYAFYNNTKVQSHFVHLPVMIKYYPVARLYLEAGPQFGYNFTTTVKDEPTGKRNIAPADKFHLGVNVGVGYYLGNGFSATLRHTWGIVPSRGFYTGGSMNNVVQAGISYSFSSPK</sequence>
<dbReference type="InterPro" id="IPR011250">
    <property type="entry name" value="OMP/PagP_B-barrel"/>
</dbReference>
<accession>A0A433WMW2</accession>
<evidence type="ECO:0000313" key="2">
    <source>
        <dbReference type="EMBL" id="NSL88427.1"/>
    </source>
</evidence>
<evidence type="ECO:0000313" key="3">
    <source>
        <dbReference type="Proteomes" id="UP000281028"/>
    </source>
</evidence>
<proteinExistence type="predicted"/>
<dbReference type="Proteomes" id="UP000281028">
    <property type="component" value="Unassembled WGS sequence"/>
</dbReference>
<dbReference type="SUPFAM" id="SSF56925">
    <property type="entry name" value="OMPA-like"/>
    <property type="match status" value="1"/>
</dbReference>
<organism evidence="2 3">
    <name type="scientific">Chitinophaga solisilvae</name>
    <dbReference type="NCBI Taxonomy" id="1233460"/>
    <lineage>
        <taxon>Bacteria</taxon>
        <taxon>Pseudomonadati</taxon>
        <taxon>Bacteroidota</taxon>
        <taxon>Chitinophagia</taxon>
        <taxon>Chitinophagales</taxon>
        <taxon>Chitinophagaceae</taxon>
        <taxon>Chitinophaga</taxon>
    </lineage>
</organism>
<comment type="caution">
    <text evidence="2">The sequence shown here is derived from an EMBL/GenBank/DDBJ whole genome shotgun (WGS) entry which is preliminary data.</text>
</comment>
<dbReference type="Pfam" id="PF13568">
    <property type="entry name" value="OMP_b-brl_2"/>
    <property type="match status" value="1"/>
</dbReference>
<keyword evidence="3" id="KW-1185">Reference proteome</keyword>
<dbReference type="EMBL" id="RIAR02000001">
    <property type="protein sequence ID" value="NSL88427.1"/>
    <property type="molecule type" value="Genomic_DNA"/>
</dbReference>
<protein>
    <submittedName>
        <fullName evidence="2">PorT family protein</fullName>
    </submittedName>
</protein>
<dbReference type="AlphaFoldDB" id="A0A433WMW2"/>
<feature type="domain" description="Outer membrane protein beta-barrel" evidence="1">
    <location>
        <begin position="19"/>
        <end position="167"/>
    </location>
</feature>
<reference evidence="2" key="1">
    <citation type="submission" date="2020-05" db="EMBL/GenBank/DDBJ databases">
        <title>Chitinophaga laudate sp. nov., isolated from a tropical peat swamp.</title>
        <authorList>
            <person name="Goh C.B.S."/>
            <person name="Lee M.S."/>
            <person name="Parimannan S."/>
            <person name="Pasbakhsh P."/>
            <person name="Yule C.M."/>
            <person name="Rajandas H."/>
            <person name="Loke S."/>
            <person name="Croft L."/>
            <person name="Tan J.B.L."/>
        </authorList>
    </citation>
    <scope>NUCLEOTIDE SEQUENCE</scope>
    <source>
        <strain evidence="2">Mgbs1</strain>
    </source>
</reference>
<gene>
    <name evidence="2" type="ORF">ECE50_016425</name>
</gene>
<dbReference type="OrthoDB" id="947434at2"/>
<name>A0A433WMW2_9BACT</name>
<dbReference type="InterPro" id="IPR025665">
    <property type="entry name" value="Beta-barrel_OMP_2"/>
</dbReference>
<evidence type="ECO:0000259" key="1">
    <source>
        <dbReference type="Pfam" id="PF13568"/>
    </source>
</evidence>